<dbReference type="InterPro" id="IPR029493">
    <property type="entry name" value="RecD2-like_HHH"/>
</dbReference>
<dbReference type="Pfam" id="PF23139">
    <property type="entry name" value="OB_YrrC"/>
    <property type="match status" value="1"/>
</dbReference>
<dbReference type="SMART" id="SM00382">
    <property type="entry name" value="AAA"/>
    <property type="match status" value="1"/>
</dbReference>
<reference evidence="6 7" key="1">
    <citation type="journal article" date="2015" name="Genome Announc.">
        <title>Expanding the biotechnology potential of lactobacilli through comparative genomics of 213 strains and associated genera.</title>
        <authorList>
            <person name="Sun Z."/>
            <person name="Harris H.M."/>
            <person name="McCann A."/>
            <person name="Guo C."/>
            <person name="Argimon S."/>
            <person name="Zhang W."/>
            <person name="Yang X."/>
            <person name="Jeffery I.B."/>
            <person name="Cooney J.C."/>
            <person name="Kagawa T.F."/>
            <person name="Liu W."/>
            <person name="Song Y."/>
            <person name="Salvetti E."/>
            <person name="Wrobel A."/>
            <person name="Rasinkangas P."/>
            <person name="Parkhill J."/>
            <person name="Rea M.C."/>
            <person name="O'Sullivan O."/>
            <person name="Ritari J."/>
            <person name="Douillard F.P."/>
            <person name="Paul Ross R."/>
            <person name="Yang R."/>
            <person name="Briner A.E."/>
            <person name="Felis G.E."/>
            <person name="de Vos W.M."/>
            <person name="Barrangou R."/>
            <person name="Klaenhammer T.R."/>
            <person name="Caufield P.W."/>
            <person name="Cui Y."/>
            <person name="Zhang H."/>
            <person name="O'Toole P.W."/>
        </authorList>
    </citation>
    <scope>NUCLEOTIDE SEQUENCE [LARGE SCALE GENOMIC DNA]</scope>
    <source>
        <strain evidence="6 7">DSM 20314</strain>
    </source>
</reference>
<organism evidence="6 7">
    <name type="scientific">Lactiplantibacillus pentosus DSM 20314</name>
    <dbReference type="NCBI Taxonomy" id="1423791"/>
    <lineage>
        <taxon>Bacteria</taxon>
        <taxon>Bacillati</taxon>
        <taxon>Bacillota</taxon>
        <taxon>Bacilli</taxon>
        <taxon>Lactobacillales</taxon>
        <taxon>Lactobacillaceae</taxon>
        <taxon>Lactiplantibacillus</taxon>
    </lineage>
</organism>
<dbReference type="Pfam" id="PF13538">
    <property type="entry name" value="UvrD_C_2"/>
    <property type="match status" value="1"/>
</dbReference>
<dbReference type="SUPFAM" id="SSF52540">
    <property type="entry name" value="P-loop containing nucleoside triphosphate hydrolases"/>
    <property type="match status" value="2"/>
</dbReference>
<accession>A0A837RDW8</accession>
<dbReference type="NCBIfam" id="TIGR01448">
    <property type="entry name" value="recD_rel"/>
    <property type="match status" value="1"/>
</dbReference>
<feature type="compositionally biased region" description="Polar residues" evidence="4">
    <location>
        <begin position="790"/>
        <end position="802"/>
    </location>
</feature>
<dbReference type="RefSeq" id="WP_056952334.1">
    <property type="nucleotide sequence ID" value="NZ_AZCU01000002.1"/>
</dbReference>
<evidence type="ECO:0000256" key="3">
    <source>
        <dbReference type="HAMAP-Rule" id="MF_01488"/>
    </source>
</evidence>
<dbReference type="HAMAP" id="MF_01488">
    <property type="entry name" value="RecD2"/>
    <property type="match status" value="1"/>
</dbReference>
<dbReference type="InterPro" id="IPR003593">
    <property type="entry name" value="AAA+_ATPase"/>
</dbReference>
<dbReference type="InterPro" id="IPR055446">
    <property type="entry name" value="RecD2_N_OB"/>
</dbReference>
<comment type="catalytic activity">
    <reaction evidence="3">
        <text>ATP + H2O = ADP + phosphate + H(+)</text>
        <dbReference type="Rhea" id="RHEA:13065"/>
        <dbReference type="ChEBI" id="CHEBI:15377"/>
        <dbReference type="ChEBI" id="CHEBI:15378"/>
        <dbReference type="ChEBI" id="CHEBI:30616"/>
        <dbReference type="ChEBI" id="CHEBI:43474"/>
        <dbReference type="ChEBI" id="CHEBI:456216"/>
        <dbReference type="EC" id="5.6.2.3"/>
    </reaction>
</comment>
<comment type="function">
    <text evidence="3">DNA-dependent ATPase and ATP-dependent 5'-3' DNA helicase. Has no activity on blunt DNA or DNA with 3'-overhangs, requires at least 10 bases of 5'-ssDNA for helicase activity.</text>
</comment>
<dbReference type="CDD" id="cd17933">
    <property type="entry name" value="DEXSc_RecD-like"/>
    <property type="match status" value="1"/>
</dbReference>
<dbReference type="GO" id="GO:0017116">
    <property type="term" value="F:single-stranded DNA helicase activity"/>
    <property type="evidence" value="ECO:0007669"/>
    <property type="project" value="TreeGrafter"/>
</dbReference>
<dbReference type="AlphaFoldDB" id="A0A837RDW8"/>
<dbReference type="Pfam" id="PF18335">
    <property type="entry name" value="SH3_13"/>
    <property type="match status" value="1"/>
</dbReference>
<keyword evidence="3" id="KW-0238">DNA-binding</keyword>
<dbReference type="Pfam" id="PF13604">
    <property type="entry name" value="AAA_30"/>
    <property type="match status" value="1"/>
</dbReference>
<evidence type="ECO:0000256" key="4">
    <source>
        <dbReference type="SAM" id="MobiDB-lite"/>
    </source>
</evidence>
<dbReference type="InterPro" id="IPR027417">
    <property type="entry name" value="P-loop_NTPase"/>
</dbReference>
<evidence type="ECO:0000256" key="2">
    <source>
        <dbReference type="ARBA" id="ARBA00022840"/>
    </source>
</evidence>
<dbReference type="CDD" id="cd18809">
    <property type="entry name" value="SF1_C_RecD"/>
    <property type="match status" value="1"/>
</dbReference>
<dbReference type="InterPro" id="IPR027785">
    <property type="entry name" value="UvrD-like_helicase_C"/>
</dbReference>
<feature type="compositionally biased region" description="Polar residues" evidence="4">
    <location>
        <begin position="825"/>
        <end position="841"/>
    </location>
</feature>
<dbReference type="GeneID" id="49394331"/>
<dbReference type="PANTHER" id="PTHR43788">
    <property type="entry name" value="DNA2/NAM7 HELICASE FAMILY MEMBER"/>
    <property type="match status" value="1"/>
</dbReference>
<feature type="domain" description="AAA+ ATPase" evidence="5">
    <location>
        <begin position="361"/>
        <end position="518"/>
    </location>
</feature>
<dbReference type="GO" id="GO:0003677">
    <property type="term" value="F:DNA binding"/>
    <property type="evidence" value="ECO:0007669"/>
    <property type="project" value="UniProtKB-UniRule"/>
</dbReference>
<protein>
    <recommendedName>
        <fullName evidence="3">ATP-dependent RecD2 DNA helicase</fullName>
        <ecNumber evidence="3">5.6.2.3</ecNumber>
    </recommendedName>
    <alternativeName>
        <fullName evidence="3">DNA 5'-3' helicase subunit RecD2</fullName>
    </alternativeName>
</protein>
<feature type="region of interest" description="Disordered" evidence="4">
    <location>
        <begin position="766"/>
        <end position="841"/>
    </location>
</feature>
<dbReference type="GO" id="GO:0005524">
    <property type="term" value="F:ATP binding"/>
    <property type="evidence" value="ECO:0007669"/>
    <property type="project" value="UniProtKB-UniRule"/>
</dbReference>
<dbReference type="InterPro" id="IPR050534">
    <property type="entry name" value="Coronavir_polyprotein_1ab"/>
</dbReference>
<keyword evidence="2 3" id="KW-0067">ATP-binding</keyword>
<dbReference type="PANTHER" id="PTHR43788:SF6">
    <property type="entry name" value="DNA HELICASE B"/>
    <property type="match status" value="1"/>
</dbReference>
<gene>
    <name evidence="3" type="primary">recD2</name>
    <name evidence="6" type="ORF">FD24_GL001586</name>
</gene>
<dbReference type="InterPro" id="IPR041451">
    <property type="entry name" value="RecD2_SH13"/>
</dbReference>
<keyword evidence="3" id="KW-0378">Hydrolase</keyword>
<evidence type="ECO:0000313" key="6">
    <source>
        <dbReference type="EMBL" id="KRK26775.1"/>
    </source>
</evidence>
<evidence type="ECO:0000313" key="7">
    <source>
        <dbReference type="Proteomes" id="UP000051020"/>
    </source>
</evidence>
<dbReference type="Gene3D" id="2.30.30.940">
    <property type="match status" value="1"/>
</dbReference>
<name>A0A837RDW8_LACPE</name>
<evidence type="ECO:0000259" key="5">
    <source>
        <dbReference type="SMART" id="SM00382"/>
    </source>
</evidence>
<dbReference type="Pfam" id="PF14490">
    <property type="entry name" value="HHH_RecD2"/>
    <property type="match status" value="1"/>
</dbReference>
<feature type="compositionally biased region" description="Acidic residues" evidence="4">
    <location>
        <begin position="766"/>
        <end position="775"/>
    </location>
</feature>
<keyword evidence="1 3" id="KW-0547">Nucleotide-binding</keyword>
<dbReference type="GO" id="GO:0009338">
    <property type="term" value="C:exodeoxyribonuclease V complex"/>
    <property type="evidence" value="ECO:0007669"/>
    <property type="project" value="TreeGrafter"/>
</dbReference>
<keyword evidence="3" id="KW-0413">Isomerase</keyword>
<sequence>MTDEQANLFSDDVGRNPVSHFVVGKVAATFFSSSDSFYKVLLVKVTEQNIDWSEDEIVVTGNFADIQEETTYRFTGRTVTHPKYGVQFQADNYQNETPTTRSGLIAYLSGNDFPGLGKRTAERIVDTLGEDAIDKILADPKVLKPIGLRAGVQATLVDTLTVNNGLEQTIIGLNAYGFGSRLAAAIYARYQGDTLARIQENPYCLVEDIMGVGFKKADQIAAQLNIDPQADERLKAALLTEIDELCVANGDTYTTAKPLLNQTLQLLENARHVRIDPDKLADQLVVLAKENKIVGDENRIYLRGLYEAEWRVAEQLKRLLDEEDEHPLTDKAVESAIQHVSRASNITYDASQTAALKAAITSHVFLLTGGPGTGKTTIIRGLVALYAELHDVVLDVNQYKDEPFPISLAAPTGRAAKRMAETTGLPASTIHRLLGLTGREDGPEEPSKELQGGLLIIDEMSMVDTVLFQQLLTSIPGEMQVIFVGDKDQLPSVGAGQVFHDLLQFSELPQIELTTIYRQGNDSSIIPLAHAIKDGQLPADFTVNQPDRSFISCNAYQVNHIIEQVVGKAKAKGFSADDVQILAPMYRGTAGIDQLNTTVQNIFNPLKSARQKHLTYNGQDFRVGDKVLHLVNSPEDNVFNGDIGRIVGIDLAGDPHNESKKDQITIAFDQNEVTYQRSDWNRLTLAYSMSIHKSQGSQFKMVILPMVPQFSRMLQRNLLYTAVTRAEQMLILLGDIQSFERSVTNESVNRQTTLTKRLRQVWGIETSDEADEPEASAEPATDVEAAAGDSETTTEGEPTQAKSENDDDVTSAQSVETAADDGESGASTAAQPTQGPTVLTPTLVLSRQIDPMIGMAGIKPTDFMPQATN</sequence>
<dbReference type="GO" id="GO:0043139">
    <property type="term" value="F:5'-3' DNA helicase activity"/>
    <property type="evidence" value="ECO:0007669"/>
    <property type="project" value="UniProtKB-UniRule"/>
</dbReference>
<evidence type="ECO:0000256" key="1">
    <source>
        <dbReference type="ARBA" id="ARBA00022741"/>
    </source>
</evidence>
<dbReference type="Proteomes" id="UP000051020">
    <property type="component" value="Unassembled WGS sequence"/>
</dbReference>
<dbReference type="GO" id="GO:0016787">
    <property type="term" value="F:hydrolase activity"/>
    <property type="evidence" value="ECO:0007669"/>
    <property type="project" value="UniProtKB-KW"/>
</dbReference>
<proteinExistence type="inferred from homology"/>
<dbReference type="EMBL" id="AZCU01000002">
    <property type="protein sequence ID" value="KRK26775.1"/>
    <property type="molecule type" value="Genomic_DNA"/>
</dbReference>
<dbReference type="InterPro" id="IPR006345">
    <property type="entry name" value="RecD2"/>
</dbReference>
<comment type="similarity">
    <text evidence="3">Belongs to the RecD family. RecD2 subfamily.</text>
</comment>
<dbReference type="Gene3D" id="1.10.10.2220">
    <property type="match status" value="1"/>
</dbReference>
<keyword evidence="3" id="KW-0347">Helicase</keyword>
<comment type="caution">
    <text evidence="6">The sequence shown here is derived from an EMBL/GenBank/DDBJ whole genome shotgun (WGS) entry which is preliminary data.</text>
</comment>
<feature type="binding site" evidence="3">
    <location>
        <begin position="372"/>
        <end position="376"/>
    </location>
    <ligand>
        <name>ATP</name>
        <dbReference type="ChEBI" id="CHEBI:30616"/>
    </ligand>
</feature>
<dbReference type="Gene3D" id="3.40.50.300">
    <property type="entry name" value="P-loop containing nucleotide triphosphate hydrolases"/>
    <property type="match status" value="2"/>
</dbReference>
<dbReference type="EC" id="5.6.2.3" evidence="3"/>
<dbReference type="GO" id="GO:0006310">
    <property type="term" value="P:DNA recombination"/>
    <property type="evidence" value="ECO:0007669"/>
    <property type="project" value="InterPro"/>
</dbReference>